<dbReference type="PANTHER" id="PTHR37984:SF15">
    <property type="entry name" value="INTEGRASE CATALYTIC DOMAIN-CONTAINING PROTEIN"/>
    <property type="match status" value="1"/>
</dbReference>
<sequence>TELQSLLITNTTSLKLNKLLIPVIDKKLSHSGTRSSLRTISSQYVWPSMNKHIRDWCRNCVACQSSKMWRHTKSELRKFTPPDARFAHIHIDVVGPLPVSEGYTYCLTIADRFTRWPEAIPLADITAETVAKHIVSAWVSRFGYP</sequence>
<evidence type="ECO:0000313" key="3">
    <source>
        <dbReference type="EMBL" id="RWS18237.1"/>
    </source>
</evidence>
<accession>A0A443RSI3</accession>
<gene>
    <name evidence="3" type="ORF">B4U80_04039</name>
</gene>
<evidence type="ECO:0000259" key="2">
    <source>
        <dbReference type="PROSITE" id="PS50994"/>
    </source>
</evidence>
<dbReference type="SUPFAM" id="SSF53098">
    <property type="entry name" value="Ribonuclease H-like"/>
    <property type="match status" value="1"/>
</dbReference>
<feature type="non-terminal residue" evidence="3">
    <location>
        <position position="145"/>
    </location>
</feature>
<keyword evidence="4" id="KW-1185">Reference proteome</keyword>
<organism evidence="3 4">
    <name type="scientific">Leptotrombidium deliense</name>
    <dbReference type="NCBI Taxonomy" id="299467"/>
    <lineage>
        <taxon>Eukaryota</taxon>
        <taxon>Metazoa</taxon>
        <taxon>Ecdysozoa</taxon>
        <taxon>Arthropoda</taxon>
        <taxon>Chelicerata</taxon>
        <taxon>Arachnida</taxon>
        <taxon>Acari</taxon>
        <taxon>Acariformes</taxon>
        <taxon>Trombidiformes</taxon>
        <taxon>Prostigmata</taxon>
        <taxon>Anystina</taxon>
        <taxon>Parasitengona</taxon>
        <taxon>Trombiculoidea</taxon>
        <taxon>Trombiculidae</taxon>
        <taxon>Leptotrombidium</taxon>
    </lineage>
</organism>
<dbReference type="OrthoDB" id="6506414at2759"/>
<dbReference type="GO" id="GO:0003676">
    <property type="term" value="F:nucleic acid binding"/>
    <property type="evidence" value="ECO:0007669"/>
    <property type="project" value="InterPro"/>
</dbReference>
<dbReference type="InterPro" id="IPR012337">
    <property type="entry name" value="RNaseH-like_sf"/>
</dbReference>
<dbReference type="EMBL" id="NCKV01043228">
    <property type="protein sequence ID" value="RWS18237.1"/>
    <property type="molecule type" value="Genomic_DNA"/>
</dbReference>
<dbReference type="Gene3D" id="1.10.340.70">
    <property type="match status" value="1"/>
</dbReference>
<dbReference type="Pfam" id="PF17921">
    <property type="entry name" value="Integrase_H2C2"/>
    <property type="match status" value="1"/>
</dbReference>
<protein>
    <recommendedName>
        <fullName evidence="1">RNA-directed DNA polymerase</fullName>
        <ecNumber evidence="1">2.7.7.49</ecNumber>
    </recommendedName>
</protein>
<dbReference type="InterPro" id="IPR001584">
    <property type="entry name" value="Integrase_cat-core"/>
</dbReference>
<reference evidence="3 4" key="1">
    <citation type="journal article" date="2018" name="Gigascience">
        <title>Genomes of trombidid mites reveal novel predicted allergens and laterally-transferred genes associated with secondary metabolism.</title>
        <authorList>
            <person name="Dong X."/>
            <person name="Chaisiri K."/>
            <person name="Xia D."/>
            <person name="Armstrong S.D."/>
            <person name="Fang Y."/>
            <person name="Donnelly M.J."/>
            <person name="Kadowaki T."/>
            <person name="McGarry J.W."/>
            <person name="Darby A.C."/>
            <person name="Makepeace B.L."/>
        </authorList>
    </citation>
    <scope>NUCLEOTIDE SEQUENCE [LARGE SCALE GENOMIC DNA]</scope>
    <source>
        <strain evidence="3">UoL-UT</strain>
    </source>
</reference>
<dbReference type="Gene3D" id="3.30.420.10">
    <property type="entry name" value="Ribonuclease H-like superfamily/Ribonuclease H"/>
    <property type="match status" value="1"/>
</dbReference>
<dbReference type="GO" id="GO:0015074">
    <property type="term" value="P:DNA integration"/>
    <property type="evidence" value="ECO:0007669"/>
    <property type="project" value="InterPro"/>
</dbReference>
<proteinExistence type="predicted"/>
<dbReference type="InterPro" id="IPR050951">
    <property type="entry name" value="Retrovirus_Pol_polyprotein"/>
</dbReference>
<dbReference type="InterPro" id="IPR036397">
    <property type="entry name" value="RNaseH_sf"/>
</dbReference>
<dbReference type="VEuPathDB" id="VectorBase:LDEU013803"/>
<dbReference type="EC" id="2.7.7.49" evidence="1"/>
<evidence type="ECO:0000313" key="4">
    <source>
        <dbReference type="Proteomes" id="UP000288716"/>
    </source>
</evidence>
<dbReference type="STRING" id="299467.A0A443RSI3"/>
<feature type="domain" description="Integrase catalytic" evidence="2">
    <location>
        <begin position="77"/>
        <end position="145"/>
    </location>
</feature>
<dbReference type="PROSITE" id="PS50994">
    <property type="entry name" value="INTEGRASE"/>
    <property type="match status" value="1"/>
</dbReference>
<dbReference type="GO" id="GO:0003964">
    <property type="term" value="F:RNA-directed DNA polymerase activity"/>
    <property type="evidence" value="ECO:0007669"/>
    <property type="project" value="UniProtKB-EC"/>
</dbReference>
<comment type="caution">
    <text evidence="3">The sequence shown here is derived from an EMBL/GenBank/DDBJ whole genome shotgun (WGS) entry which is preliminary data.</text>
</comment>
<dbReference type="InterPro" id="IPR041588">
    <property type="entry name" value="Integrase_H2C2"/>
</dbReference>
<dbReference type="AlphaFoldDB" id="A0A443RSI3"/>
<dbReference type="Proteomes" id="UP000288716">
    <property type="component" value="Unassembled WGS sequence"/>
</dbReference>
<evidence type="ECO:0000256" key="1">
    <source>
        <dbReference type="ARBA" id="ARBA00012493"/>
    </source>
</evidence>
<feature type="non-terminal residue" evidence="3">
    <location>
        <position position="1"/>
    </location>
</feature>
<dbReference type="PANTHER" id="PTHR37984">
    <property type="entry name" value="PROTEIN CBG26694"/>
    <property type="match status" value="1"/>
</dbReference>
<name>A0A443RSI3_9ACAR</name>